<evidence type="ECO:0000313" key="2">
    <source>
        <dbReference type="EMBL" id="CAK0790462.1"/>
    </source>
</evidence>
<evidence type="ECO:0000313" key="3">
    <source>
        <dbReference type="Proteomes" id="UP001189429"/>
    </source>
</evidence>
<proteinExistence type="predicted"/>
<dbReference type="Proteomes" id="UP001189429">
    <property type="component" value="Unassembled WGS sequence"/>
</dbReference>
<gene>
    <name evidence="2" type="ORF">PCOR1329_LOCUS1728</name>
</gene>
<protein>
    <submittedName>
        <fullName evidence="2">Uncharacterized protein</fullName>
    </submittedName>
</protein>
<dbReference type="EMBL" id="CAUYUJ010000425">
    <property type="protein sequence ID" value="CAK0790462.1"/>
    <property type="molecule type" value="Genomic_DNA"/>
</dbReference>
<evidence type="ECO:0000256" key="1">
    <source>
        <dbReference type="SAM" id="MobiDB-lite"/>
    </source>
</evidence>
<comment type="caution">
    <text evidence="2">The sequence shown here is derived from an EMBL/GenBank/DDBJ whole genome shotgun (WGS) entry which is preliminary data.</text>
</comment>
<reference evidence="2" key="1">
    <citation type="submission" date="2023-10" db="EMBL/GenBank/DDBJ databases">
        <authorList>
            <person name="Chen Y."/>
            <person name="Shah S."/>
            <person name="Dougan E. K."/>
            <person name="Thang M."/>
            <person name="Chan C."/>
        </authorList>
    </citation>
    <scope>NUCLEOTIDE SEQUENCE [LARGE SCALE GENOMIC DNA]</scope>
</reference>
<name>A0ABN9PCN7_9DINO</name>
<sequence>MMRMRSEGLWGMFKQELCVLLPATDANAKQVNRAQATVATWAKPYLFGRRRRGESAVAVLYSREPLAPAWEDATLSLPGDVDLRHPKLLLPRASRGRQTYPYPRPRGPRPWASTPRMRGVFSRMPRAERSRATAYLWDRAPESRPRGRRCSYVRHS</sequence>
<accession>A0ABN9PCN7</accession>
<feature type="region of interest" description="Disordered" evidence="1">
    <location>
        <begin position="94"/>
        <end position="116"/>
    </location>
</feature>
<keyword evidence="3" id="KW-1185">Reference proteome</keyword>
<organism evidence="2 3">
    <name type="scientific">Prorocentrum cordatum</name>
    <dbReference type="NCBI Taxonomy" id="2364126"/>
    <lineage>
        <taxon>Eukaryota</taxon>
        <taxon>Sar</taxon>
        <taxon>Alveolata</taxon>
        <taxon>Dinophyceae</taxon>
        <taxon>Prorocentrales</taxon>
        <taxon>Prorocentraceae</taxon>
        <taxon>Prorocentrum</taxon>
    </lineage>
</organism>